<reference evidence="2" key="1">
    <citation type="submission" date="2021-06" db="EMBL/GenBank/DDBJ databases">
        <authorList>
            <person name="Hodson N. C."/>
            <person name="Mongue J. A."/>
            <person name="Jaron S. K."/>
        </authorList>
    </citation>
    <scope>NUCLEOTIDE SEQUENCE</scope>
</reference>
<dbReference type="PANTHER" id="PTHR43686:SF1">
    <property type="entry name" value="AMINOTRAN_5 DOMAIN-CONTAINING PROTEIN"/>
    <property type="match status" value="1"/>
</dbReference>
<protein>
    <recommendedName>
        <fullName evidence="1">Aminotransferase class V domain-containing protein</fullName>
    </recommendedName>
</protein>
<feature type="non-terminal residue" evidence="2">
    <location>
        <position position="1"/>
    </location>
</feature>
<sequence>SKISKVINVPVDSFGVMDLQYLECQLKKLASCDKNRGRPIYGCFSAGSNVTGFLTDDVRVTKLLHKYGGWCFWDYASTAPHATIRMNPGSTYDTTANKDALYFSGHKFLGGPQTPGVLVVKRHVFRNPVPHNAGGGTIFFVTPERHAYLTNIEEAQEGGTPGIVESIRLGALLTLRHTMGIDSIVACEAEYTRKVLNSWGDVPGLIILGNETTLRLPIISFIIEHEESVRSIY</sequence>
<dbReference type="Pfam" id="PF00266">
    <property type="entry name" value="Aminotran_5"/>
    <property type="match status" value="1"/>
</dbReference>
<dbReference type="PANTHER" id="PTHR43686">
    <property type="entry name" value="SULFURTRANSFERASE-RELATED"/>
    <property type="match status" value="1"/>
</dbReference>
<dbReference type="OrthoDB" id="420046at2759"/>
<feature type="domain" description="Aminotransferase class V" evidence="1">
    <location>
        <begin position="43"/>
        <end position="224"/>
    </location>
</feature>
<dbReference type="Proteomes" id="UP000708208">
    <property type="component" value="Unassembled WGS sequence"/>
</dbReference>
<dbReference type="AlphaFoldDB" id="A0A8J2PBA9"/>
<evidence type="ECO:0000313" key="2">
    <source>
        <dbReference type="EMBL" id="CAG7816342.1"/>
    </source>
</evidence>
<comment type="caution">
    <text evidence="2">The sequence shown here is derived from an EMBL/GenBank/DDBJ whole genome shotgun (WGS) entry which is preliminary data.</text>
</comment>
<evidence type="ECO:0000259" key="1">
    <source>
        <dbReference type="Pfam" id="PF00266"/>
    </source>
</evidence>
<name>A0A8J2PBA9_9HEXA</name>
<organism evidence="2 3">
    <name type="scientific">Allacma fusca</name>
    <dbReference type="NCBI Taxonomy" id="39272"/>
    <lineage>
        <taxon>Eukaryota</taxon>
        <taxon>Metazoa</taxon>
        <taxon>Ecdysozoa</taxon>
        <taxon>Arthropoda</taxon>
        <taxon>Hexapoda</taxon>
        <taxon>Collembola</taxon>
        <taxon>Symphypleona</taxon>
        <taxon>Sminthuridae</taxon>
        <taxon>Allacma</taxon>
    </lineage>
</organism>
<keyword evidence="3" id="KW-1185">Reference proteome</keyword>
<evidence type="ECO:0000313" key="3">
    <source>
        <dbReference type="Proteomes" id="UP000708208"/>
    </source>
</evidence>
<proteinExistence type="predicted"/>
<accession>A0A8J2PBA9</accession>
<gene>
    <name evidence="2" type="ORF">AFUS01_LOCUS26967</name>
</gene>
<dbReference type="InterPro" id="IPR000192">
    <property type="entry name" value="Aminotrans_V_dom"/>
</dbReference>
<dbReference type="EMBL" id="CAJVCH010367682">
    <property type="protein sequence ID" value="CAG7816342.1"/>
    <property type="molecule type" value="Genomic_DNA"/>
</dbReference>